<dbReference type="PANTHER" id="PTHR11566">
    <property type="entry name" value="DYNAMIN"/>
    <property type="match status" value="1"/>
</dbReference>
<accession>A0ABQ8X4E0</accession>
<feature type="compositionally biased region" description="Low complexity" evidence="4">
    <location>
        <begin position="553"/>
        <end position="572"/>
    </location>
</feature>
<keyword evidence="8" id="KW-1185">Reference proteome</keyword>
<evidence type="ECO:0000313" key="8">
    <source>
        <dbReference type="Proteomes" id="UP001150062"/>
    </source>
</evidence>
<evidence type="ECO:0000259" key="6">
    <source>
        <dbReference type="PROSITE" id="PS51718"/>
    </source>
</evidence>
<dbReference type="CDD" id="cd08771">
    <property type="entry name" value="DLP_1"/>
    <property type="match status" value="1"/>
</dbReference>
<dbReference type="InterPro" id="IPR020850">
    <property type="entry name" value="GED_dom"/>
</dbReference>
<evidence type="ECO:0000256" key="3">
    <source>
        <dbReference type="RuleBase" id="RU003932"/>
    </source>
</evidence>
<dbReference type="PANTHER" id="PTHR11566:SF56">
    <property type="entry name" value="DYNAMIN-B"/>
    <property type="match status" value="1"/>
</dbReference>
<dbReference type="Proteomes" id="UP001150062">
    <property type="component" value="Unassembled WGS sequence"/>
</dbReference>
<dbReference type="SMART" id="SM00302">
    <property type="entry name" value="GED"/>
    <property type="match status" value="1"/>
</dbReference>
<comment type="caution">
    <text evidence="7">The sequence shown here is derived from an EMBL/GenBank/DDBJ whole genome shotgun (WGS) entry which is preliminary data.</text>
</comment>
<feature type="domain" description="GED" evidence="5">
    <location>
        <begin position="635"/>
        <end position="726"/>
    </location>
</feature>
<evidence type="ECO:0000256" key="2">
    <source>
        <dbReference type="ARBA" id="ARBA00023134"/>
    </source>
</evidence>
<dbReference type="Gene3D" id="3.40.50.300">
    <property type="entry name" value="P-loop containing nucleotide triphosphate hydrolases"/>
    <property type="match status" value="1"/>
</dbReference>
<feature type="domain" description="Dynamin-type G" evidence="6">
    <location>
        <begin position="22"/>
        <end position="315"/>
    </location>
</feature>
<dbReference type="SMART" id="SM00053">
    <property type="entry name" value="DYNc"/>
    <property type="match status" value="1"/>
</dbReference>
<keyword evidence="2 3" id="KW-0342">GTP-binding</keyword>
<dbReference type="InterPro" id="IPR027417">
    <property type="entry name" value="P-loop_NTPase"/>
</dbReference>
<name>A0ABQ8X4E0_9EUKA</name>
<feature type="compositionally biased region" description="Basic and acidic residues" evidence="4">
    <location>
        <begin position="84"/>
        <end position="98"/>
    </location>
</feature>
<sequence length="727" mass="85047">MNNLNVVVNKIQDILAQAKITTFELPQIVVVGEQSSGKSSVLESIVKMDFLPRGNNIVTRRPLILQLNKIQTYKKEKKKSSSSKRNEINKEKEKEKTQDQPWGEFLHKKGKKYYNFEKIRQEIQDETDRIAKGKEISSKPIRLSISSPDTVNLTLIDLPGLTNNPILNQKKDLPERIYKMVVQYIKNPKSLILCVIPANIDIANSRAYKLAKEIDPRGERTLGILTKIDLMDEGTNARDILFGKVLPLKYGYVPVVNRSQKQIKKNISVKESIKLEKIFFQNHQSYKDISKRCGTKYLSKRLSELFTKRMEIFLPEIRKKVTLFRIKWEEELKTFEQSKIEGNNSTFLMKLIFEFSKKNSDLINGVDLFEDEHMKFLQGGSRINYIFYEIFTNYIQKVDPLEGLTEKELILLMKNSKGPKKTLFIPDKTFEILVKTKLEQFRAPSQSCVKSVFRELESIIISKIKVDQLSRFKLLKEKIIQKSINYINSLVNPCLDFVNQTIDTELAFINLNHPDFKTPTHLVSRMTQSEQTDIQKQKVPNQQQKLQKKQNQRQKQQQQQQLKHRLNNNNHNSFLKSPSPNMFIGMLREYEQLDSYSYNELKMQQQQLQSTKRDNLSIPKNIQDFSIQEYEKQEIRMLKDLLINYVDIVKIKLIDTIPKIIMHLLVNKLAGNLQNVLIQKLYKPKKIDILLAENPEIARKRKNCERKVHAYRKAEKILSQDISQILD</sequence>
<evidence type="ECO:0000256" key="4">
    <source>
        <dbReference type="SAM" id="MobiDB-lite"/>
    </source>
</evidence>
<keyword evidence="1 3" id="KW-0547">Nucleotide-binding</keyword>
<proteinExistence type="inferred from homology"/>
<dbReference type="PROSITE" id="PS51388">
    <property type="entry name" value="GED"/>
    <property type="match status" value="1"/>
</dbReference>
<organism evidence="7 8">
    <name type="scientific">Anaeramoeba flamelloides</name>
    <dbReference type="NCBI Taxonomy" id="1746091"/>
    <lineage>
        <taxon>Eukaryota</taxon>
        <taxon>Metamonada</taxon>
        <taxon>Anaeramoebidae</taxon>
        <taxon>Anaeramoeba</taxon>
    </lineage>
</organism>
<dbReference type="InterPro" id="IPR001401">
    <property type="entry name" value="Dynamin_GTPase"/>
</dbReference>
<dbReference type="InterPro" id="IPR030381">
    <property type="entry name" value="G_DYNAMIN_dom"/>
</dbReference>
<comment type="similarity">
    <text evidence="3">Belongs to the TRAFAC class dynamin-like GTPase superfamily. Dynamin/Fzo/YdjA family.</text>
</comment>
<evidence type="ECO:0000256" key="1">
    <source>
        <dbReference type="ARBA" id="ARBA00022741"/>
    </source>
</evidence>
<reference evidence="7" key="1">
    <citation type="submission" date="2022-08" db="EMBL/GenBank/DDBJ databases">
        <title>Novel sulfate-reducing endosymbionts in the free-living metamonad Anaeramoeba.</title>
        <authorList>
            <person name="Jerlstrom-Hultqvist J."/>
            <person name="Cepicka I."/>
            <person name="Gallot-Lavallee L."/>
            <person name="Salas-Leiva D."/>
            <person name="Curtis B.A."/>
            <person name="Zahonova K."/>
            <person name="Pipaliya S."/>
            <person name="Dacks J."/>
            <person name="Roger A.J."/>
        </authorList>
    </citation>
    <scope>NUCLEOTIDE SEQUENCE</scope>
    <source>
        <strain evidence="7">Schooner1</strain>
    </source>
</reference>
<dbReference type="InterPro" id="IPR003130">
    <property type="entry name" value="GED"/>
</dbReference>
<dbReference type="EMBL" id="JAOAOG010000336">
    <property type="protein sequence ID" value="KAJ6227406.1"/>
    <property type="molecule type" value="Genomic_DNA"/>
</dbReference>
<dbReference type="Pfam" id="PF00350">
    <property type="entry name" value="Dynamin_N"/>
    <property type="match status" value="1"/>
</dbReference>
<gene>
    <name evidence="7" type="ORF">M0813_09988</name>
</gene>
<dbReference type="PRINTS" id="PR00195">
    <property type="entry name" value="DYNAMIN"/>
</dbReference>
<dbReference type="PROSITE" id="PS00410">
    <property type="entry name" value="G_DYNAMIN_1"/>
    <property type="match status" value="1"/>
</dbReference>
<evidence type="ECO:0000259" key="5">
    <source>
        <dbReference type="PROSITE" id="PS51388"/>
    </source>
</evidence>
<dbReference type="PROSITE" id="PS51718">
    <property type="entry name" value="G_DYNAMIN_2"/>
    <property type="match status" value="1"/>
</dbReference>
<dbReference type="InterPro" id="IPR045063">
    <property type="entry name" value="Dynamin_N"/>
</dbReference>
<dbReference type="SUPFAM" id="SSF52540">
    <property type="entry name" value="P-loop containing nucleoside triphosphate hydrolases"/>
    <property type="match status" value="1"/>
</dbReference>
<feature type="region of interest" description="Disordered" evidence="4">
    <location>
        <begin position="524"/>
        <end position="579"/>
    </location>
</feature>
<dbReference type="Pfam" id="PF02212">
    <property type="entry name" value="GED"/>
    <property type="match status" value="1"/>
</dbReference>
<dbReference type="Gene3D" id="1.20.120.1240">
    <property type="entry name" value="Dynamin, middle domain"/>
    <property type="match status" value="1"/>
</dbReference>
<evidence type="ECO:0000313" key="7">
    <source>
        <dbReference type="EMBL" id="KAJ6227406.1"/>
    </source>
</evidence>
<protein>
    <submittedName>
        <fullName evidence="7">Vacuolar protein sorting-associated protein</fullName>
    </submittedName>
</protein>
<feature type="region of interest" description="Disordered" evidence="4">
    <location>
        <begin position="75"/>
        <end position="102"/>
    </location>
</feature>
<dbReference type="InterPro" id="IPR000375">
    <property type="entry name" value="Dynamin_stalk"/>
</dbReference>
<dbReference type="InterPro" id="IPR019762">
    <property type="entry name" value="Dynamin_GTPase_CS"/>
</dbReference>
<dbReference type="InterPro" id="IPR022812">
    <property type="entry name" value="Dynamin"/>
</dbReference>
<feature type="compositionally biased region" description="Polar residues" evidence="4">
    <location>
        <begin position="525"/>
        <end position="534"/>
    </location>
</feature>
<dbReference type="Pfam" id="PF01031">
    <property type="entry name" value="Dynamin_M"/>
    <property type="match status" value="1"/>
</dbReference>